<dbReference type="Proteomes" id="UP000380867">
    <property type="component" value="Unassembled WGS sequence"/>
</dbReference>
<evidence type="ECO:0000313" key="5">
    <source>
        <dbReference type="EMBL" id="KAA1400055.1"/>
    </source>
</evidence>
<dbReference type="Gene3D" id="3.40.50.720">
    <property type="entry name" value="NAD(P)-binding Rossmann-like Domain"/>
    <property type="match status" value="1"/>
</dbReference>
<comment type="caution">
    <text evidence="5">The sequence shown here is derived from an EMBL/GenBank/DDBJ whole genome shotgun (WGS) entry which is preliminary data.</text>
</comment>
<evidence type="ECO:0000259" key="4">
    <source>
        <dbReference type="SMART" id="SM00822"/>
    </source>
</evidence>
<dbReference type="SUPFAM" id="SSF51735">
    <property type="entry name" value="NAD(P)-binding Rossmann-fold domains"/>
    <property type="match status" value="1"/>
</dbReference>
<dbReference type="InterPro" id="IPR036291">
    <property type="entry name" value="NAD(P)-bd_dom_sf"/>
</dbReference>
<dbReference type="FunFam" id="3.40.50.720:FF:000115">
    <property type="entry name" value="3-oxoacyl-[acyl-carrier-protein] reductase FabG"/>
    <property type="match status" value="1"/>
</dbReference>
<dbReference type="PANTHER" id="PTHR42879">
    <property type="entry name" value="3-OXOACYL-(ACYL-CARRIER-PROTEIN) REDUCTASE"/>
    <property type="match status" value="1"/>
</dbReference>
<dbReference type="PRINTS" id="PR00081">
    <property type="entry name" value="GDHRDH"/>
</dbReference>
<evidence type="ECO:0000256" key="1">
    <source>
        <dbReference type="ARBA" id="ARBA00006484"/>
    </source>
</evidence>
<dbReference type="PRINTS" id="PR00080">
    <property type="entry name" value="SDRFAMILY"/>
</dbReference>
<reference evidence="5" key="1">
    <citation type="submission" date="2019-09" db="EMBL/GenBank/DDBJ databases">
        <authorList>
            <person name="Li J."/>
        </authorList>
    </citation>
    <scope>NUCLEOTIDE SEQUENCE [LARGE SCALE GENOMIC DNA]</scope>
    <source>
        <strain evidence="5">JCM 14732</strain>
    </source>
</reference>
<gene>
    <name evidence="5" type="ORF">ESP70_004740</name>
</gene>
<dbReference type="SMART" id="SM00822">
    <property type="entry name" value="PKS_KR"/>
    <property type="match status" value="1"/>
</dbReference>
<keyword evidence="3" id="KW-0560">Oxidoreductase</keyword>
<dbReference type="PROSITE" id="PS00061">
    <property type="entry name" value="ADH_SHORT"/>
    <property type="match status" value="1"/>
</dbReference>
<dbReference type="PANTHER" id="PTHR42879:SF2">
    <property type="entry name" value="3-OXOACYL-[ACYL-CARRIER-PROTEIN] REDUCTASE FABG"/>
    <property type="match status" value="1"/>
</dbReference>
<dbReference type="GO" id="GO:0032787">
    <property type="term" value="P:monocarboxylic acid metabolic process"/>
    <property type="evidence" value="ECO:0007669"/>
    <property type="project" value="UniProtKB-ARBA"/>
</dbReference>
<keyword evidence="6" id="KW-1185">Reference proteome</keyword>
<dbReference type="AlphaFoldDB" id="A0A5M4FKD7"/>
<organism evidence="5 6">
    <name type="scientific">Aeromicrobium ginsengisoli</name>
    <dbReference type="NCBI Taxonomy" id="363867"/>
    <lineage>
        <taxon>Bacteria</taxon>
        <taxon>Bacillati</taxon>
        <taxon>Actinomycetota</taxon>
        <taxon>Actinomycetes</taxon>
        <taxon>Propionibacteriales</taxon>
        <taxon>Nocardioidaceae</taxon>
        <taxon>Aeromicrobium</taxon>
    </lineage>
</organism>
<keyword evidence="2" id="KW-0521">NADP</keyword>
<evidence type="ECO:0000256" key="3">
    <source>
        <dbReference type="ARBA" id="ARBA00023002"/>
    </source>
</evidence>
<dbReference type="InterPro" id="IPR050259">
    <property type="entry name" value="SDR"/>
</dbReference>
<evidence type="ECO:0000256" key="2">
    <source>
        <dbReference type="ARBA" id="ARBA00022857"/>
    </source>
</evidence>
<name>A0A5M4FKD7_9ACTN</name>
<evidence type="ECO:0000313" key="6">
    <source>
        <dbReference type="Proteomes" id="UP000380867"/>
    </source>
</evidence>
<dbReference type="OrthoDB" id="9808187at2"/>
<dbReference type="EMBL" id="SDPQ02000001">
    <property type="protein sequence ID" value="KAA1400055.1"/>
    <property type="molecule type" value="Genomic_DNA"/>
</dbReference>
<protein>
    <submittedName>
        <fullName evidence="5">SDR family oxidoreductase</fullName>
    </submittedName>
</protein>
<feature type="domain" description="Ketoreductase" evidence="4">
    <location>
        <begin position="47"/>
        <end position="225"/>
    </location>
</feature>
<dbReference type="Pfam" id="PF13561">
    <property type="entry name" value="adh_short_C2"/>
    <property type="match status" value="1"/>
</dbReference>
<proteinExistence type="inferred from homology"/>
<dbReference type="NCBIfam" id="NF009466">
    <property type="entry name" value="PRK12826.1-2"/>
    <property type="match status" value="1"/>
</dbReference>
<comment type="similarity">
    <text evidence="1">Belongs to the short-chain dehydrogenases/reductases (SDR) family.</text>
</comment>
<dbReference type="InterPro" id="IPR002347">
    <property type="entry name" value="SDR_fam"/>
</dbReference>
<dbReference type="InterPro" id="IPR057326">
    <property type="entry name" value="KR_dom"/>
</dbReference>
<dbReference type="GO" id="GO:0016491">
    <property type="term" value="F:oxidoreductase activity"/>
    <property type="evidence" value="ECO:0007669"/>
    <property type="project" value="UniProtKB-KW"/>
</dbReference>
<sequence length="293" mass="30681">MRDPSSSTPAISTVISHTRASCDTVREEFTKQALRRPLKEHLVTEPRTAIVTGAARGIGAAVSQRLAADGFQVAVVDLDEASCAATVEAVTAAGGKALAVGADVSNEEQVAAAFERIAAELGAPTVLVNNAGIIRDNMLFKMTVDDWDAVMNVHLRGAFLMTKAAQKHMTEAGFGRIVNLSSTSALGNRGQANYSAAKAGMQGFTKTLAIELGKFGITANAIAPGFIQTDMTASTAERMKIPFDDFITWNAEQIPVARVGQPEDIAHTVSFLVSEGAGFVSGQVIYVAGGPKA</sequence>
<dbReference type="InterPro" id="IPR020904">
    <property type="entry name" value="Sc_DH/Rdtase_CS"/>
</dbReference>
<accession>A0A5M4FKD7</accession>